<dbReference type="AlphaFoldDB" id="G7H5S9"/>
<feature type="transmembrane region" description="Helical" evidence="1">
    <location>
        <begin position="7"/>
        <end position="30"/>
    </location>
</feature>
<gene>
    <name evidence="2" type="ORF">GOARA_064_02060</name>
</gene>
<keyword evidence="1" id="KW-1133">Transmembrane helix</keyword>
<sequence length="139" mass="13859">MIATEAFLLNAAIGLLAVGAAGLAVLGWFIRPAATMAVACVAGLLVLVDVPAVAAVAAGCLAAAYLLGVHSAAIPGVNAFTGTAMGAALGGCAVALFASVLPADWQWWPLLGPVAAVVIYAVAIAGLVRPIKREPRPRY</sequence>
<keyword evidence="1" id="KW-0472">Membrane</keyword>
<reference evidence="2 3" key="1">
    <citation type="submission" date="2011-11" db="EMBL/GenBank/DDBJ databases">
        <title>Whole genome shotgun sequence of Gordonia araii NBRC 100433.</title>
        <authorList>
            <person name="Yoshida Y."/>
            <person name="Hosoyama A."/>
            <person name="Tsuchikane K."/>
            <person name="Katsumata H."/>
            <person name="Yamazaki S."/>
            <person name="Fujita N."/>
        </authorList>
    </citation>
    <scope>NUCLEOTIDE SEQUENCE [LARGE SCALE GENOMIC DNA]</scope>
    <source>
        <strain evidence="2 3">NBRC 100433</strain>
    </source>
</reference>
<proteinExistence type="predicted"/>
<name>G7H5S9_9ACTN</name>
<evidence type="ECO:0000313" key="3">
    <source>
        <dbReference type="Proteomes" id="UP000035088"/>
    </source>
</evidence>
<feature type="transmembrane region" description="Helical" evidence="1">
    <location>
        <begin position="36"/>
        <end position="67"/>
    </location>
</feature>
<organism evidence="2 3">
    <name type="scientific">Gordonia araii NBRC 100433</name>
    <dbReference type="NCBI Taxonomy" id="1073574"/>
    <lineage>
        <taxon>Bacteria</taxon>
        <taxon>Bacillati</taxon>
        <taxon>Actinomycetota</taxon>
        <taxon>Actinomycetes</taxon>
        <taxon>Mycobacteriales</taxon>
        <taxon>Gordoniaceae</taxon>
        <taxon>Gordonia</taxon>
    </lineage>
</organism>
<dbReference type="STRING" id="1073574.GOARA_064_02060"/>
<comment type="caution">
    <text evidence="2">The sequence shown here is derived from an EMBL/GenBank/DDBJ whole genome shotgun (WGS) entry which is preliminary data.</text>
</comment>
<dbReference type="Proteomes" id="UP000035088">
    <property type="component" value="Unassembled WGS sequence"/>
</dbReference>
<accession>G7H5S9</accession>
<feature type="transmembrane region" description="Helical" evidence="1">
    <location>
        <begin position="107"/>
        <end position="128"/>
    </location>
</feature>
<feature type="transmembrane region" description="Helical" evidence="1">
    <location>
        <begin position="79"/>
        <end position="101"/>
    </location>
</feature>
<evidence type="ECO:0000256" key="1">
    <source>
        <dbReference type="SAM" id="Phobius"/>
    </source>
</evidence>
<protein>
    <submittedName>
        <fullName evidence="2">Uncharacterized protein</fullName>
    </submittedName>
</protein>
<keyword evidence="3" id="KW-1185">Reference proteome</keyword>
<keyword evidence="1" id="KW-0812">Transmembrane</keyword>
<dbReference type="RefSeq" id="WP_007323279.1">
    <property type="nucleotide sequence ID" value="NZ_BAEE01000064.1"/>
</dbReference>
<dbReference type="EMBL" id="BAEE01000064">
    <property type="protein sequence ID" value="GAB11204.1"/>
    <property type="molecule type" value="Genomic_DNA"/>
</dbReference>
<evidence type="ECO:0000313" key="2">
    <source>
        <dbReference type="EMBL" id="GAB11204.1"/>
    </source>
</evidence>